<keyword evidence="5" id="KW-1185">Reference proteome</keyword>
<feature type="region of interest" description="Disordered" evidence="2">
    <location>
        <begin position="381"/>
        <end position="432"/>
    </location>
</feature>
<dbReference type="GO" id="GO:0051082">
    <property type="term" value="F:unfolded protein binding"/>
    <property type="evidence" value="ECO:0007669"/>
    <property type="project" value="TreeGrafter"/>
</dbReference>
<dbReference type="InterPro" id="IPR057990">
    <property type="entry name" value="TPR_SYO1"/>
</dbReference>
<dbReference type="EMBL" id="KQ086166">
    <property type="protein sequence ID" value="KLO07006.1"/>
    <property type="molecule type" value="Genomic_DNA"/>
</dbReference>
<dbReference type="OrthoDB" id="288703at2759"/>
<accession>A0A0H2RQE0</accession>
<dbReference type="InterPro" id="IPR052616">
    <property type="entry name" value="SYO1-like"/>
</dbReference>
<feature type="region of interest" description="Disordered" evidence="2">
    <location>
        <begin position="1"/>
        <end position="35"/>
    </location>
</feature>
<sequence length="716" mass="76508">MGKAQKKKEMRRHNPVRVPDSHLPKGLDAASKTSSKKDAVLPIIQKLEGGEAQDRTWACSAVSNLIQNDPSTRRLLQGKNIVGILISKLSDSVDEVVVEAAGALRNLCIDAGYDVCAEMFNKNIISPLKDLIPKISSALDKLVTSPTSAPENTTELVFNLAENVITILWCLSETSNKALNAINELHLAPFLMAFLENRAKLSSRTTAAAAQCLYVLTDDNFPVIADVRSNSSFTSCLVSIATTSEAISGDDVAKLKEGKEMAEARGISLRILCAGILRNISPIPAPSAASSVDIDRSVVLPLLLPVLSSVSLVDASARVSHLVSTQSEDIGTEKLSIKNAPKSDHRTPAEIELDFIETKLRNIQLSLEILTGVCATLPDPDFAKDASDDTNDDEEEDDDAMDADEGDDGDETLDAPIDAETDTTPAVPDSNTALLPSILPPLLTLIQPTPLSFPPLPSTSAAPLEEQPKTHAPTTSALASVHISALECLNNIFLSLGVAGRAGKGGGTNANLEVAKDVDAGKRVWDGVWAALALVGLEGVGVAGQERRKEMWEIAVGVLWGVGGIWKGSIVPNEEQVKVLIQLCDSTSEGQLRVKAIGALECLAQHQPSIEANKVISTYFLSIISTPLASSSTSPEPIIQAASALIDIYSDENSPYDVNFRQGGFFQALSTALPNVKKAVKSIDRKKEGGRLLRGHGEEVLDNLRGFIKYRSNLKF</sequence>
<dbReference type="SUPFAM" id="SSF48371">
    <property type="entry name" value="ARM repeat"/>
    <property type="match status" value="1"/>
</dbReference>
<evidence type="ECO:0000313" key="5">
    <source>
        <dbReference type="Proteomes" id="UP000053477"/>
    </source>
</evidence>
<feature type="compositionally biased region" description="Acidic residues" evidence="2">
    <location>
        <begin position="388"/>
        <end position="421"/>
    </location>
</feature>
<dbReference type="STRING" id="27342.A0A0H2RQE0"/>
<dbReference type="Gene3D" id="1.25.10.10">
    <property type="entry name" value="Leucine-rich Repeat Variant"/>
    <property type="match status" value="1"/>
</dbReference>
<evidence type="ECO:0000313" key="4">
    <source>
        <dbReference type="EMBL" id="KLO07006.1"/>
    </source>
</evidence>
<proteinExistence type="inferred from homology"/>
<organism evidence="4 5">
    <name type="scientific">Schizopora paradoxa</name>
    <dbReference type="NCBI Taxonomy" id="27342"/>
    <lineage>
        <taxon>Eukaryota</taxon>
        <taxon>Fungi</taxon>
        <taxon>Dikarya</taxon>
        <taxon>Basidiomycota</taxon>
        <taxon>Agaricomycotina</taxon>
        <taxon>Agaricomycetes</taxon>
        <taxon>Hymenochaetales</taxon>
        <taxon>Schizoporaceae</taxon>
        <taxon>Schizopora</taxon>
    </lineage>
</organism>
<gene>
    <name evidence="4" type="ORF">SCHPADRAFT_909858</name>
</gene>
<reference evidence="4 5" key="1">
    <citation type="submission" date="2015-04" db="EMBL/GenBank/DDBJ databases">
        <title>Complete genome sequence of Schizopora paradoxa KUC8140, a cosmopolitan wood degrader in East Asia.</title>
        <authorList>
            <consortium name="DOE Joint Genome Institute"/>
            <person name="Min B."/>
            <person name="Park H."/>
            <person name="Jang Y."/>
            <person name="Kim J.-J."/>
            <person name="Kim K.H."/>
            <person name="Pangilinan J."/>
            <person name="Lipzen A."/>
            <person name="Riley R."/>
            <person name="Grigoriev I.V."/>
            <person name="Spatafora J.W."/>
            <person name="Choi I.-G."/>
        </authorList>
    </citation>
    <scope>NUCLEOTIDE SEQUENCE [LARGE SCALE GENOMIC DNA]</scope>
    <source>
        <strain evidence="4 5">KUC8140</strain>
    </source>
</reference>
<feature type="compositionally biased region" description="Basic residues" evidence="2">
    <location>
        <begin position="1"/>
        <end position="15"/>
    </location>
</feature>
<dbReference type="AlphaFoldDB" id="A0A0H2RQE0"/>
<dbReference type="CDD" id="cd13394">
    <property type="entry name" value="Syo1_like"/>
    <property type="match status" value="1"/>
</dbReference>
<dbReference type="PANTHER" id="PTHR13347">
    <property type="entry name" value="HEAT REPEAT-CONTAINING PROTEIN 3"/>
    <property type="match status" value="1"/>
</dbReference>
<name>A0A0H2RQE0_9AGAM</name>
<dbReference type="FunCoup" id="A0A0H2RQE0">
    <property type="interactions" value="80"/>
</dbReference>
<dbReference type="InParanoid" id="A0A0H2RQE0"/>
<dbReference type="GO" id="GO:0042273">
    <property type="term" value="P:ribosomal large subunit biogenesis"/>
    <property type="evidence" value="ECO:0007669"/>
    <property type="project" value="TreeGrafter"/>
</dbReference>
<evidence type="ECO:0000256" key="1">
    <source>
        <dbReference type="ARBA" id="ARBA00049983"/>
    </source>
</evidence>
<feature type="domain" description="SYO1-like TPR repeats" evidence="3">
    <location>
        <begin position="457"/>
        <end position="714"/>
    </location>
</feature>
<protein>
    <submittedName>
        <fullName evidence="4">ARM repeat-containing protein</fullName>
    </submittedName>
</protein>
<dbReference type="GO" id="GO:0006606">
    <property type="term" value="P:protein import into nucleus"/>
    <property type="evidence" value="ECO:0007669"/>
    <property type="project" value="TreeGrafter"/>
</dbReference>
<evidence type="ECO:0000259" key="3">
    <source>
        <dbReference type="Pfam" id="PF25567"/>
    </source>
</evidence>
<evidence type="ECO:0000256" key="2">
    <source>
        <dbReference type="SAM" id="MobiDB-lite"/>
    </source>
</evidence>
<comment type="similarity">
    <text evidence="1">Belongs to the nuclear import and ribosome assembly adapter family.</text>
</comment>
<dbReference type="PANTHER" id="PTHR13347:SF1">
    <property type="entry name" value="HEAT REPEAT-CONTAINING PROTEIN 3"/>
    <property type="match status" value="1"/>
</dbReference>
<dbReference type="InterPro" id="IPR016024">
    <property type="entry name" value="ARM-type_fold"/>
</dbReference>
<dbReference type="Pfam" id="PF25567">
    <property type="entry name" value="TPR_SYO1"/>
    <property type="match status" value="1"/>
</dbReference>
<dbReference type="Proteomes" id="UP000053477">
    <property type="component" value="Unassembled WGS sequence"/>
</dbReference>
<dbReference type="InterPro" id="IPR011989">
    <property type="entry name" value="ARM-like"/>
</dbReference>